<keyword evidence="3 4" id="KW-0234">DNA repair</keyword>
<evidence type="ECO:0000256" key="3">
    <source>
        <dbReference type="ARBA" id="ARBA00023204"/>
    </source>
</evidence>
<dbReference type="PANTHER" id="PTHR10073">
    <property type="entry name" value="DNA MISMATCH REPAIR PROTEIN MLH, PMS, MUTL"/>
    <property type="match status" value="1"/>
</dbReference>
<dbReference type="Pfam" id="PF01119">
    <property type="entry name" value="DNA_mis_repair"/>
    <property type="match status" value="1"/>
</dbReference>
<dbReference type="CDD" id="cd16926">
    <property type="entry name" value="HATPase_MutL-MLH-PMS-like"/>
    <property type="match status" value="1"/>
</dbReference>
<comment type="function">
    <text evidence="4">This protein is involved in the repair of mismatches in DNA. It is required for dam-dependent methyl-directed DNA mismatch repair. May act as a 'molecular matchmaker', a protein that promotes the formation of a stable complex between two or more DNA-binding proteins in an ATP-dependent manner without itself being part of a final effector complex.</text>
</comment>
<dbReference type="PROSITE" id="PS00058">
    <property type="entry name" value="DNA_MISMATCH_REPAIR_1"/>
    <property type="match status" value="1"/>
</dbReference>
<gene>
    <name evidence="4" type="primary">mutL</name>
    <name evidence="7" type="ORF">BN52_01805</name>
    <name evidence="8" type="ORF">FC38_GL001686</name>
</gene>
<dbReference type="PANTHER" id="PTHR10073:SF12">
    <property type="entry name" value="DNA MISMATCH REPAIR PROTEIN MLH1"/>
    <property type="match status" value="1"/>
</dbReference>
<dbReference type="GO" id="GO:0030983">
    <property type="term" value="F:mismatched DNA binding"/>
    <property type="evidence" value="ECO:0007669"/>
    <property type="project" value="InterPro"/>
</dbReference>
<dbReference type="HAMAP" id="MF_00149">
    <property type="entry name" value="DNA_mis_repair"/>
    <property type="match status" value="1"/>
</dbReference>
<dbReference type="InterPro" id="IPR042121">
    <property type="entry name" value="MutL_C_regsub"/>
</dbReference>
<organism evidence="7 9">
    <name type="scientific">Lactobacillus gigeriorum DSM 23908 = CRBIP 24.85</name>
    <dbReference type="NCBI Taxonomy" id="1423751"/>
    <lineage>
        <taxon>Bacteria</taxon>
        <taxon>Bacillati</taxon>
        <taxon>Bacillota</taxon>
        <taxon>Bacilli</taxon>
        <taxon>Lactobacillales</taxon>
        <taxon>Lactobacillaceae</taxon>
        <taxon>Lactobacillus</taxon>
    </lineage>
</organism>
<dbReference type="InterPro" id="IPR020667">
    <property type="entry name" value="DNA_mismatch_repair_MutL"/>
</dbReference>
<proteinExistence type="inferred from homology"/>
<comment type="similarity">
    <text evidence="1 4">Belongs to the DNA mismatch repair MutL/HexB family.</text>
</comment>
<dbReference type="GO" id="GO:0005524">
    <property type="term" value="F:ATP binding"/>
    <property type="evidence" value="ECO:0007669"/>
    <property type="project" value="InterPro"/>
</dbReference>
<feature type="domain" description="DNA mismatch repair protein S5" evidence="6">
    <location>
        <begin position="208"/>
        <end position="326"/>
    </location>
</feature>
<dbReference type="SUPFAM" id="SSF118116">
    <property type="entry name" value="DNA mismatch repair protein MutL"/>
    <property type="match status" value="1"/>
</dbReference>
<dbReference type="GO" id="GO:0006298">
    <property type="term" value="P:mismatch repair"/>
    <property type="evidence" value="ECO:0007669"/>
    <property type="project" value="UniProtKB-UniRule"/>
</dbReference>
<dbReference type="InterPro" id="IPR036890">
    <property type="entry name" value="HATPase_C_sf"/>
</dbReference>
<dbReference type="InterPro" id="IPR014762">
    <property type="entry name" value="DNA_mismatch_repair_CS"/>
</dbReference>
<dbReference type="SUPFAM" id="SSF55874">
    <property type="entry name" value="ATPase domain of HSP90 chaperone/DNA topoisomerase II/histidine kinase"/>
    <property type="match status" value="1"/>
</dbReference>
<dbReference type="GO" id="GO:0032300">
    <property type="term" value="C:mismatch repair complex"/>
    <property type="evidence" value="ECO:0007669"/>
    <property type="project" value="InterPro"/>
</dbReference>
<evidence type="ECO:0000259" key="5">
    <source>
        <dbReference type="SMART" id="SM00853"/>
    </source>
</evidence>
<dbReference type="Gene3D" id="3.30.230.10">
    <property type="match status" value="1"/>
</dbReference>
<evidence type="ECO:0000313" key="7">
    <source>
        <dbReference type="EMBL" id="CCI87975.1"/>
    </source>
</evidence>
<dbReference type="STRING" id="1423751.FC38_GL001686"/>
<dbReference type="NCBIfam" id="TIGR00585">
    <property type="entry name" value="mutl"/>
    <property type="match status" value="1"/>
</dbReference>
<dbReference type="PATRIC" id="fig|1423751.3.peg.1745"/>
<evidence type="ECO:0000256" key="2">
    <source>
        <dbReference type="ARBA" id="ARBA00022763"/>
    </source>
</evidence>
<dbReference type="SMART" id="SM00853">
    <property type="entry name" value="MutL_C"/>
    <property type="match status" value="1"/>
</dbReference>
<dbReference type="InterPro" id="IPR037198">
    <property type="entry name" value="MutL_C_sf"/>
</dbReference>
<protein>
    <recommendedName>
        <fullName evidence="4">DNA mismatch repair protein MutL</fullName>
    </recommendedName>
</protein>
<dbReference type="Gene3D" id="3.30.1540.20">
    <property type="entry name" value="MutL, C-terminal domain, dimerisation subdomain"/>
    <property type="match status" value="1"/>
</dbReference>
<feature type="domain" description="MutL C-terminal dimerisation" evidence="5">
    <location>
        <begin position="445"/>
        <end position="581"/>
    </location>
</feature>
<keyword evidence="2 4" id="KW-0227">DNA damage</keyword>
<dbReference type="OrthoDB" id="9763467at2"/>
<dbReference type="Pfam" id="PF13589">
    <property type="entry name" value="HATPase_c_3"/>
    <property type="match status" value="1"/>
</dbReference>
<sequence>MAKIHELSETLTNQIAAGEVIERPASVVKELIENSIDAGASRIRIDFTEAGLKQIVVQDNGSGIEADQIDLAFMRHATSKINNERDLFRVATLGFRGEALASIAAVSQVEILTRASGVKGTRAEFSGGQKKLQEDAAAQKGTQIIVNNLFFNTPARLKYLRSPRTEMTKIIDIVNRVALGYSKIAFTLTNNGKVLFRTAGNGNLQQTVANIYGRPVAEKMLPIKMENADFKINGLISRPELTRSTRNFISILLNGRYIRNYQLNAAIMDGYANKMDSRHYPVAVIAIKVDPFLVDVNVHPTKQEVRLSKEKELGRLISQAISEAIMEKQDSLNTFSEISNTDKPTLVDQLQFNLNKNVVDTSRKIPETNALEAKNIEVAEQAPEFVDLNTPRSDKRYHITSTWDKNVRLQAQLTPFGDTKPKTNKQELLSSGDATLSKTMPELKLVGMTNELLVAEHEQDLYLVDQLRLRRKLQYYKILRDINNPQVVKQTLLTPIVLEFGQVDFLKLKDKIAELTKIGIELEEFGDNSYLVRNYPVWLQGDIERSLHQILDQFLDSEMSKSSRIISWIANEEAKKQVTQRIKLSQIEASDLLKQLSTLPDPYYDQDGQRIFVRLTATDINKLFKGKNNV</sequence>
<dbReference type="InterPro" id="IPR013507">
    <property type="entry name" value="DNA_mismatch_S5_2-like"/>
</dbReference>
<evidence type="ECO:0000313" key="10">
    <source>
        <dbReference type="Proteomes" id="UP000051521"/>
    </source>
</evidence>
<dbReference type="InterPro" id="IPR002099">
    <property type="entry name" value="MutL/Mlh/PMS"/>
</dbReference>
<dbReference type="AlphaFoldDB" id="I7K2F4"/>
<dbReference type="Proteomes" id="UP000051521">
    <property type="component" value="Unassembled WGS sequence"/>
</dbReference>
<dbReference type="Gene3D" id="3.30.1370.100">
    <property type="entry name" value="MutL, C-terminal domain, regulatory subdomain"/>
    <property type="match status" value="1"/>
</dbReference>
<dbReference type="InterPro" id="IPR038973">
    <property type="entry name" value="MutL/Mlh/Pms-like"/>
</dbReference>
<evidence type="ECO:0000313" key="8">
    <source>
        <dbReference type="EMBL" id="KRN13924.1"/>
    </source>
</evidence>
<keyword evidence="10" id="KW-1185">Reference proteome</keyword>
<evidence type="ECO:0000259" key="6">
    <source>
        <dbReference type="SMART" id="SM01340"/>
    </source>
</evidence>
<dbReference type="CDD" id="cd00782">
    <property type="entry name" value="MutL_Trans"/>
    <property type="match status" value="1"/>
</dbReference>
<dbReference type="Gene3D" id="3.30.565.10">
    <property type="entry name" value="Histidine kinase-like ATPase, C-terminal domain"/>
    <property type="match status" value="1"/>
</dbReference>
<dbReference type="InterPro" id="IPR020568">
    <property type="entry name" value="Ribosomal_Su5_D2-typ_SF"/>
</dbReference>
<evidence type="ECO:0000256" key="1">
    <source>
        <dbReference type="ARBA" id="ARBA00006082"/>
    </source>
</evidence>
<evidence type="ECO:0000256" key="4">
    <source>
        <dbReference type="HAMAP-Rule" id="MF_00149"/>
    </source>
</evidence>
<reference evidence="7 9" key="1">
    <citation type="submission" date="2012-06" db="EMBL/GenBank/DDBJ databases">
        <title>Draft genome sequence of Lactobacillus gigeriorum CRBIP 24.85T, isolated from chicken crop.</title>
        <authorList>
            <person name="Cousin S."/>
            <person name="Ma L."/>
            <person name="Creno S."/>
            <person name="Clermont D."/>
            <person name="Loux V."/>
            <person name="Bizet C."/>
            <person name="Bouchier C."/>
        </authorList>
    </citation>
    <scope>NUCLEOTIDE SEQUENCE [LARGE SCALE GENOMIC DNA]</scope>
    <source>
        <strain evidence="9">CRBIP 24.85T</strain>
        <strain evidence="7">Type strain: CRBIP 24.85</strain>
    </source>
</reference>
<dbReference type="SUPFAM" id="SSF54211">
    <property type="entry name" value="Ribosomal protein S5 domain 2-like"/>
    <property type="match status" value="1"/>
</dbReference>
<dbReference type="InterPro" id="IPR014721">
    <property type="entry name" value="Ribsml_uS5_D2-typ_fold_subgr"/>
</dbReference>
<dbReference type="GO" id="GO:0016887">
    <property type="term" value="F:ATP hydrolysis activity"/>
    <property type="evidence" value="ECO:0007669"/>
    <property type="project" value="InterPro"/>
</dbReference>
<name>I7K2F4_9LACO</name>
<dbReference type="FunFam" id="3.30.565.10:FF:000003">
    <property type="entry name" value="DNA mismatch repair endonuclease MutL"/>
    <property type="match status" value="1"/>
</dbReference>
<dbReference type="Proteomes" id="UP000009326">
    <property type="component" value="Unassembled WGS sequence"/>
</dbReference>
<reference evidence="8 10" key="2">
    <citation type="journal article" date="2015" name="Genome Announc.">
        <title>Expanding the biotechnology potential of lactobacilli through comparative genomics of 213 strains and associated genera.</title>
        <authorList>
            <person name="Sun Z."/>
            <person name="Harris H.M."/>
            <person name="McCann A."/>
            <person name="Guo C."/>
            <person name="Argimon S."/>
            <person name="Zhang W."/>
            <person name="Yang X."/>
            <person name="Jeffery I.B."/>
            <person name="Cooney J.C."/>
            <person name="Kagawa T.F."/>
            <person name="Liu W."/>
            <person name="Song Y."/>
            <person name="Salvetti E."/>
            <person name="Wrobel A."/>
            <person name="Rasinkangas P."/>
            <person name="Parkhill J."/>
            <person name="Rea M.C."/>
            <person name="O'Sullivan O."/>
            <person name="Ritari J."/>
            <person name="Douillard F.P."/>
            <person name="Paul Ross R."/>
            <person name="Yang R."/>
            <person name="Briner A.E."/>
            <person name="Felis G.E."/>
            <person name="de Vos W.M."/>
            <person name="Barrangou R."/>
            <person name="Klaenhammer T.R."/>
            <person name="Caufield P.W."/>
            <person name="Cui Y."/>
            <person name="Zhang H."/>
            <person name="O'Toole P.W."/>
        </authorList>
    </citation>
    <scope>NUCLEOTIDE SEQUENCE [LARGE SCALE GENOMIC DNA]</scope>
    <source>
        <strain evidence="8 10">DSM 23908</strain>
    </source>
</reference>
<dbReference type="EMBL" id="CAKC01000095">
    <property type="protein sequence ID" value="CCI87975.1"/>
    <property type="molecule type" value="Genomic_DNA"/>
</dbReference>
<evidence type="ECO:0000313" key="9">
    <source>
        <dbReference type="Proteomes" id="UP000009326"/>
    </source>
</evidence>
<dbReference type="SMART" id="SM01340">
    <property type="entry name" value="DNA_mis_repair"/>
    <property type="match status" value="1"/>
</dbReference>
<dbReference type="InterPro" id="IPR014790">
    <property type="entry name" value="MutL_C"/>
</dbReference>
<comment type="caution">
    <text evidence="7">The sequence shown here is derived from an EMBL/GenBank/DDBJ whole genome shotgun (WGS) entry which is preliminary data.</text>
</comment>
<dbReference type="InterPro" id="IPR042120">
    <property type="entry name" value="MutL_C_dimsub"/>
</dbReference>
<dbReference type="GO" id="GO:0140664">
    <property type="term" value="F:ATP-dependent DNA damage sensor activity"/>
    <property type="evidence" value="ECO:0007669"/>
    <property type="project" value="InterPro"/>
</dbReference>
<dbReference type="EMBL" id="AYZO01000007">
    <property type="protein sequence ID" value="KRN13924.1"/>
    <property type="molecule type" value="Genomic_DNA"/>
</dbReference>
<dbReference type="Pfam" id="PF08676">
    <property type="entry name" value="MutL_C"/>
    <property type="match status" value="1"/>
</dbReference>
<dbReference type="RefSeq" id="WP_008474343.1">
    <property type="nucleotide sequence ID" value="NZ_AYZO01000007.1"/>
</dbReference>
<accession>I7K2F4</accession>